<evidence type="ECO:0000313" key="2">
    <source>
        <dbReference type="Proteomes" id="UP000001817"/>
    </source>
</evidence>
<reference evidence="1 2" key="1">
    <citation type="journal article" date="2006" name="Proc. Natl. Acad. Sci. U.S.A.">
        <title>Burkholderia xenovorans LB400 harbors a multi-replicon, 9.73-Mbp genome shaped for versatility.</title>
        <authorList>
            <person name="Chain P.S."/>
            <person name="Denef V.J."/>
            <person name="Konstantinidis K.T."/>
            <person name="Vergez L.M."/>
            <person name="Agullo L."/>
            <person name="Reyes V.L."/>
            <person name="Hauser L."/>
            <person name="Cordova M."/>
            <person name="Gomez L."/>
            <person name="Gonzalez M."/>
            <person name="Land M."/>
            <person name="Lao V."/>
            <person name="Larimer F."/>
            <person name="LiPuma J.J."/>
            <person name="Mahenthiralingam E."/>
            <person name="Malfatti S.A."/>
            <person name="Marx C.J."/>
            <person name="Parnell J.J."/>
            <person name="Ramette A."/>
            <person name="Richardson P."/>
            <person name="Seeger M."/>
            <person name="Smith D."/>
            <person name="Spilker T."/>
            <person name="Sul W.J."/>
            <person name="Tsoi T.V."/>
            <person name="Ulrich L.E."/>
            <person name="Zhulin I.B."/>
            <person name="Tiedje J.M."/>
        </authorList>
    </citation>
    <scope>NUCLEOTIDE SEQUENCE [LARGE SCALE GENOMIC DNA]</scope>
    <source>
        <strain evidence="1 2">LB400</strain>
    </source>
</reference>
<keyword evidence="2" id="KW-1185">Reference proteome</keyword>
<gene>
    <name evidence="1" type="ORF">Bxe_C0479</name>
</gene>
<proteinExistence type="predicted"/>
<accession>Q13HQ6</accession>
<evidence type="ECO:0000313" key="1">
    <source>
        <dbReference type="EMBL" id="ABE36383.1"/>
    </source>
</evidence>
<protein>
    <submittedName>
        <fullName evidence="1">Uncharacterized protein</fullName>
    </submittedName>
</protein>
<dbReference type="EMBL" id="CP000272">
    <property type="protein sequence ID" value="ABE36383.1"/>
    <property type="molecule type" value="Genomic_DNA"/>
</dbReference>
<dbReference type="Proteomes" id="UP000001817">
    <property type="component" value="Chromosome 3"/>
</dbReference>
<dbReference type="AlphaFoldDB" id="Q13HQ6"/>
<dbReference type="KEGG" id="bxe:Bxe_C0479"/>
<organism evidence="1 2">
    <name type="scientific">Paraburkholderia xenovorans (strain LB400)</name>
    <dbReference type="NCBI Taxonomy" id="266265"/>
    <lineage>
        <taxon>Bacteria</taxon>
        <taxon>Pseudomonadati</taxon>
        <taxon>Pseudomonadota</taxon>
        <taxon>Betaproteobacteria</taxon>
        <taxon>Burkholderiales</taxon>
        <taxon>Burkholderiaceae</taxon>
        <taxon>Paraburkholderia</taxon>
    </lineage>
</organism>
<name>Q13HQ6_PARXL</name>
<sequence length="87" mass="8651">MGETACHAQPEAGAGLIVRGRSTRFASRVSPSGETAVPRITVAVPVTGANGVTAWDESGDRAMAIAADERIPGGTAAGSSQGACLLQ</sequence>